<dbReference type="GO" id="GO:0043113">
    <property type="term" value="P:receptor clustering"/>
    <property type="evidence" value="ECO:0007669"/>
    <property type="project" value="TreeGrafter"/>
</dbReference>
<dbReference type="PANTHER" id="PTHR23119:SF44">
    <property type="entry name" value="PROTEIN LAP4"/>
    <property type="match status" value="1"/>
</dbReference>
<comment type="caution">
    <text evidence="5">The sequence shown here is derived from an EMBL/GenBank/DDBJ whole genome shotgun (WGS) entry which is preliminary data.</text>
</comment>
<feature type="compositionally biased region" description="Acidic residues" evidence="3">
    <location>
        <begin position="598"/>
        <end position="607"/>
    </location>
</feature>
<dbReference type="PANTHER" id="PTHR23119">
    <property type="entry name" value="DISCS LARGE"/>
    <property type="match status" value="1"/>
</dbReference>
<feature type="domain" description="PDZ" evidence="4">
    <location>
        <begin position="709"/>
        <end position="799"/>
    </location>
</feature>
<dbReference type="OMA" id="HYTKRAR"/>
<evidence type="ECO:0000313" key="6">
    <source>
        <dbReference type="Proteomes" id="UP000198287"/>
    </source>
</evidence>
<reference evidence="5 6" key="1">
    <citation type="submission" date="2015-12" db="EMBL/GenBank/DDBJ databases">
        <title>The genome of Folsomia candida.</title>
        <authorList>
            <person name="Faddeeva A."/>
            <person name="Derks M.F."/>
            <person name="Anvar Y."/>
            <person name="Smit S."/>
            <person name="Van Straalen N."/>
            <person name="Roelofs D."/>
        </authorList>
    </citation>
    <scope>NUCLEOTIDE SEQUENCE [LARGE SCALE GENOMIC DNA]</scope>
    <source>
        <strain evidence="5 6">VU population</strain>
        <tissue evidence="5">Whole body</tissue>
    </source>
</reference>
<sequence>MRKWTAKGMSCVPFRSCNQHVEFVDKRHQSLATIPDETFRYSRTLEELLLDANHIRELPKQLMNLTRLRKLCLSDNEIKELPQNLGNLANLAELDVSRNEIQIIPTSIRSLTRLRQLDLSSNPITSLPASFCDLKSLTILTLNDTALTELPDAFGNCSSLISVELRENALRSLPQSFENLRNLERLDLGDNELSDLPAFIGQLTKLTELWLDHNLLFRLPKEIGHLEKLVCFDVSENQLDELPDEIGNLRNLTDFIASQNNIDRLPQTVGSLSSLVVLKLEQNKLNKVHPNLALCTKLQELFLRENLLDELGDWIGRLENLKILNMDCNRITTVTEKVANLGELGVLSLRMNLLERLPDEVGSCVKLMVIDVSGNRLQNLPFTIASLPLLKAVWLSENQSQAMPNFNVDYVFNEPILTCYLLPQIGAEPLNPPLSLNSLYRASGDLDLNSGLDYFLTEDGLPSTANGVMRNAVGLPKLSPTDVDITARNTTVKFDDGSDDESSVNGAESESTGFVRHNTPHPRDLKAKFQKWFGGSKPKSKTVDKVFVASDENENSKGPFRPERQKIDVNEPYSQLHGHKQAHEVEKAKIEENRTDSSEQDDTETDDQGLTGDEKHVEFIVEQEEPDDDDEPGEERLNLRLQRRDTPHHLKNKRINPADADAEALQAILQKVPSPSPPKRMQNDEPINSPFETEDSIDSNSMKRPTTVELELVLNREGGQPFGLNIAGGLGSSPFVDNDQSIFVSKVVPGGLADGAGLKAGDRVTQINGIDFTNIEHRTAVDTIRKAGNRIVFVVERKVLGGNYPGPQGAELGEPRSVSWNGTTATTASNNDDFPNSNPSPSPSPNLVFPCPKPYKAMPNFDAMIPSEVKNPSAVVTVTIKQPDTVSSRVPDIFPPAPTDLGTVTEVITKSTLTETVFTRVTHNEPVMAPVTTDMIYIEKTSEESLGVKIISGSEEACFPFSFPNQPGVYVVYVTKDGPAARAGLKIGHRILEINGQMVDPTDKNKIAIFLLQAGNKVDLRVRKHGPPPGFMPIEFNRDEKEPLGMHIKGGTDNPGNPLNKDDTGIFISKILPNGAVHRNALSRVGMRILCVNGNPLLNITHNDAVNVFRMVRSDIEMLLANGYDPKEVEQLRSEGKLPDKIVEILSNSEEAAAAISQYSNEAEPSAKQSVDKVMEVVKAAEQLVVPSSPTPPKEKSVVVPGSPGPVHDMKKTTIVMSGHSKTSPGLGGSKKFFTADNENQLGSSEHLEPKPRTPHHPPTYANLNDLHAGSSDDVEFIDDESNDELRKSNGDLIHGVGVEARNPIFNGADQEKRKMIPPMNLNLQHNTSNSSSGAADPNNPPPVPTPRTSLGSYGSGRLSPEEQPKELKVKIKQLPPSKSFSISPIPHHIPLAPTEEFDPADTEESVFQFSPEFHRVPSPMLNRPHLTYIHTEDSHNKFHKEDQPVESNNDDIIPQGELEDSEEEQEEGVQSKEESSKPPSPPPTGPIVTGQGSRSNIVSARAKFFEQEIQHHQAAPAKSSNKQFSFLSPYEIDRMKQGKQLIIVP</sequence>
<organism evidence="5 6">
    <name type="scientific">Folsomia candida</name>
    <name type="common">Springtail</name>
    <dbReference type="NCBI Taxonomy" id="158441"/>
    <lineage>
        <taxon>Eukaryota</taxon>
        <taxon>Metazoa</taxon>
        <taxon>Ecdysozoa</taxon>
        <taxon>Arthropoda</taxon>
        <taxon>Hexapoda</taxon>
        <taxon>Collembola</taxon>
        <taxon>Entomobryomorpha</taxon>
        <taxon>Isotomoidea</taxon>
        <taxon>Isotomidae</taxon>
        <taxon>Proisotominae</taxon>
        <taxon>Folsomia</taxon>
    </lineage>
</organism>
<dbReference type="SMART" id="SM00365">
    <property type="entry name" value="LRR_SD22"/>
    <property type="match status" value="5"/>
</dbReference>
<dbReference type="InterPro" id="IPR001611">
    <property type="entry name" value="Leu-rich_rpt"/>
</dbReference>
<dbReference type="SMART" id="SM00228">
    <property type="entry name" value="PDZ"/>
    <property type="match status" value="3"/>
</dbReference>
<feature type="region of interest" description="Disordered" evidence="3">
    <location>
        <begin position="548"/>
        <end position="567"/>
    </location>
</feature>
<dbReference type="InterPro" id="IPR055414">
    <property type="entry name" value="LRR_R13L4/SHOC2-like"/>
</dbReference>
<gene>
    <name evidence="5" type="ORF">Fcan01_08371</name>
</gene>
<dbReference type="InterPro" id="IPR036034">
    <property type="entry name" value="PDZ_sf"/>
</dbReference>
<feature type="compositionally biased region" description="Polar residues" evidence="3">
    <location>
        <begin position="818"/>
        <end position="828"/>
    </location>
</feature>
<protein>
    <submittedName>
        <fullName evidence="5">Protein scribble</fullName>
    </submittedName>
</protein>
<evidence type="ECO:0000256" key="3">
    <source>
        <dbReference type="SAM" id="MobiDB-lite"/>
    </source>
</evidence>
<dbReference type="InterPro" id="IPR050614">
    <property type="entry name" value="Synaptic_Scaffolding_LAP-MAGUK"/>
</dbReference>
<feature type="region of interest" description="Disordered" evidence="3">
    <location>
        <begin position="1436"/>
        <end position="1502"/>
    </location>
</feature>
<feature type="compositionally biased region" description="Basic and acidic residues" evidence="3">
    <location>
        <begin position="581"/>
        <end position="597"/>
    </location>
</feature>
<feature type="compositionally biased region" description="Acidic residues" evidence="3">
    <location>
        <begin position="1458"/>
        <end position="1468"/>
    </location>
</feature>
<evidence type="ECO:0000313" key="5">
    <source>
        <dbReference type="EMBL" id="OXA57838.1"/>
    </source>
</evidence>
<dbReference type="PROSITE" id="PS51450">
    <property type="entry name" value="LRR"/>
    <property type="match status" value="3"/>
</dbReference>
<dbReference type="OrthoDB" id="2187496at2759"/>
<keyword evidence="2" id="KW-0677">Repeat</keyword>
<dbReference type="InterPro" id="IPR032675">
    <property type="entry name" value="LRR_dom_sf"/>
</dbReference>
<feature type="region of interest" description="Disordered" evidence="3">
    <location>
        <begin position="1321"/>
        <end position="1367"/>
    </location>
</feature>
<dbReference type="GO" id="GO:0019901">
    <property type="term" value="F:protein kinase binding"/>
    <property type="evidence" value="ECO:0007669"/>
    <property type="project" value="TreeGrafter"/>
</dbReference>
<dbReference type="PROSITE" id="PS50106">
    <property type="entry name" value="PDZ"/>
    <property type="match status" value="3"/>
</dbReference>
<dbReference type="SMART" id="SM00364">
    <property type="entry name" value="LRR_BAC"/>
    <property type="match status" value="9"/>
</dbReference>
<dbReference type="SUPFAM" id="SSF50156">
    <property type="entry name" value="PDZ domain-like"/>
    <property type="match status" value="3"/>
</dbReference>
<keyword evidence="6" id="KW-1185">Reference proteome</keyword>
<dbReference type="Pfam" id="PF00595">
    <property type="entry name" value="PDZ"/>
    <property type="match status" value="3"/>
</dbReference>
<dbReference type="GO" id="GO:0005912">
    <property type="term" value="C:adherens junction"/>
    <property type="evidence" value="ECO:0007669"/>
    <property type="project" value="TreeGrafter"/>
</dbReference>
<dbReference type="Gene3D" id="3.80.10.10">
    <property type="entry name" value="Ribonuclease Inhibitor"/>
    <property type="match status" value="2"/>
</dbReference>
<evidence type="ECO:0000256" key="2">
    <source>
        <dbReference type="ARBA" id="ARBA00022737"/>
    </source>
</evidence>
<dbReference type="GO" id="GO:0098609">
    <property type="term" value="P:cell-cell adhesion"/>
    <property type="evidence" value="ECO:0007669"/>
    <property type="project" value="TreeGrafter"/>
</dbReference>
<keyword evidence="1" id="KW-0433">Leucine-rich repeat</keyword>
<dbReference type="InterPro" id="IPR001478">
    <property type="entry name" value="PDZ"/>
</dbReference>
<feature type="compositionally biased region" description="Polar residues" evidence="3">
    <location>
        <begin position="1322"/>
        <end position="1334"/>
    </location>
</feature>
<dbReference type="GO" id="GO:0097120">
    <property type="term" value="P:receptor localization to synapse"/>
    <property type="evidence" value="ECO:0007669"/>
    <property type="project" value="TreeGrafter"/>
</dbReference>
<feature type="domain" description="PDZ" evidence="4">
    <location>
        <begin position="1033"/>
        <end position="1124"/>
    </location>
</feature>
<dbReference type="Gene3D" id="2.30.42.10">
    <property type="match status" value="3"/>
</dbReference>
<feature type="compositionally biased region" description="Low complexity" evidence="3">
    <location>
        <begin position="1198"/>
        <end position="1207"/>
    </location>
</feature>
<accession>A0A226EKU7</accession>
<dbReference type="Pfam" id="PF23598">
    <property type="entry name" value="LRR_14"/>
    <property type="match status" value="1"/>
</dbReference>
<dbReference type="GO" id="GO:0045197">
    <property type="term" value="P:establishment or maintenance of epithelial cell apical/basal polarity"/>
    <property type="evidence" value="ECO:0007669"/>
    <property type="project" value="TreeGrafter"/>
</dbReference>
<feature type="compositionally biased region" description="Polar residues" evidence="3">
    <location>
        <begin position="503"/>
        <end position="512"/>
    </location>
</feature>
<dbReference type="GO" id="GO:0016323">
    <property type="term" value="C:basolateral plasma membrane"/>
    <property type="evidence" value="ECO:0007669"/>
    <property type="project" value="TreeGrafter"/>
</dbReference>
<dbReference type="SMART" id="SM00369">
    <property type="entry name" value="LRR_TYP"/>
    <property type="match status" value="11"/>
</dbReference>
<dbReference type="SUPFAM" id="SSF52058">
    <property type="entry name" value="L domain-like"/>
    <property type="match status" value="2"/>
</dbReference>
<evidence type="ECO:0000256" key="1">
    <source>
        <dbReference type="ARBA" id="ARBA00022614"/>
    </source>
</evidence>
<feature type="region of interest" description="Disordered" evidence="3">
    <location>
        <begin position="1187"/>
        <end position="1209"/>
    </location>
</feature>
<dbReference type="EMBL" id="LNIX01000003">
    <property type="protein sequence ID" value="OXA57838.1"/>
    <property type="molecule type" value="Genomic_DNA"/>
</dbReference>
<name>A0A226EKU7_FOLCA</name>
<evidence type="ECO:0000259" key="4">
    <source>
        <dbReference type="PROSITE" id="PS50106"/>
    </source>
</evidence>
<feature type="domain" description="PDZ" evidence="4">
    <location>
        <begin position="935"/>
        <end position="1026"/>
    </location>
</feature>
<dbReference type="CDD" id="cd00136">
    <property type="entry name" value="PDZ_canonical"/>
    <property type="match status" value="1"/>
</dbReference>
<proteinExistence type="predicted"/>
<feature type="region of interest" description="Disordered" evidence="3">
    <location>
        <begin position="1242"/>
        <end position="1275"/>
    </location>
</feature>
<dbReference type="STRING" id="158441.A0A226EKU7"/>
<feature type="region of interest" description="Disordered" evidence="3">
    <location>
        <begin position="492"/>
        <end position="522"/>
    </location>
</feature>
<dbReference type="Proteomes" id="UP000198287">
    <property type="component" value="Unassembled WGS sequence"/>
</dbReference>
<feature type="region of interest" description="Disordered" evidence="3">
    <location>
        <begin position="573"/>
        <end position="614"/>
    </location>
</feature>
<dbReference type="InterPro" id="IPR003591">
    <property type="entry name" value="Leu-rich_rpt_typical-subtyp"/>
</dbReference>
<feature type="region of interest" description="Disordered" evidence="3">
    <location>
        <begin position="804"/>
        <end position="845"/>
    </location>
</feature>